<feature type="domain" description="Tyr recombinase" evidence="2">
    <location>
        <begin position="232"/>
        <end position="407"/>
    </location>
</feature>
<dbReference type="InterPro" id="IPR002104">
    <property type="entry name" value="Integrase_catalytic"/>
</dbReference>
<accession>V5SB89</accession>
<dbReference type="PROSITE" id="PS51898">
    <property type="entry name" value="TYR_RECOMBINASE"/>
    <property type="match status" value="1"/>
</dbReference>
<dbReference type="EMBL" id="CP006912">
    <property type="protein sequence ID" value="AHB48161.1"/>
    <property type="molecule type" value="Genomic_DNA"/>
</dbReference>
<dbReference type="PATRIC" id="fig|1029756.8.peg.1425"/>
<dbReference type="AlphaFoldDB" id="V5SB89"/>
<dbReference type="Gene3D" id="1.10.443.10">
    <property type="entry name" value="Intergrase catalytic core"/>
    <property type="match status" value="1"/>
</dbReference>
<evidence type="ECO:0000256" key="1">
    <source>
        <dbReference type="ARBA" id="ARBA00023172"/>
    </source>
</evidence>
<keyword evidence="1" id="KW-0233">DNA recombination</keyword>
<evidence type="ECO:0000313" key="3">
    <source>
        <dbReference type="EMBL" id="AHB48161.1"/>
    </source>
</evidence>
<sequence length="417" mass="45940">MRHLDARSFVRITTGIKIVDDPRGARARLVVADLNAQLEQDWADLVAGRQPGHARRYDQARAKAAAYGVQYAPAADIALEPLAELLRRLAALARGNDGGSDPKAVEAVLGGIGPPPLKLSGLVDAFESEQATALNALSPDQRRKARNPKVRAVTNLIAVIGDKTLTDLSRADALAFRDHWKDRVLEGEVEIGTANKDFGHVAKMLRTIEDARRLGISLEAFAKLRLEGEEQGQRTAFDPDFVQKVILKDGALDGLNDEARRVVYVVADTGLRLSEVVNLLPNHIHLDAEVPHVEIVAEGRKLKTRHSARKMPLVGCALAAMRLQPKGFPRYRDNASSLSALVNKAMDAREMRPTPRHSLYSLRHTFEDRLTALDPPDKIIAVLMGHKHQRPKYGSGPSLEHLKGWLDRIAFTPPRTI</sequence>
<evidence type="ECO:0000259" key="2">
    <source>
        <dbReference type="PROSITE" id="PS51898"/>
    </source>
</evidence>
<dbReference type="KEGG" id="hni:W911_06815"/>
<proteinExistence type="predicted"/>
<dbReference type="STRING" id="1029756.W911_06815"/>
<dbReference type="HOGENOM" id="CLU_051657_0_0_5"/>
<dbReference type="SUPFAM" id="SSF56349">
    <property type="entry name" value="DNA breaking-rejoining enzymes"/>
    <property type="match status" value="1"/>
</dbReference>
<dbReference type="Proteomes" id="UP000018542">
    <property type="component" value="Chromosome"/>
</dbReference>
<protein>
    <submittedName>
        <fullName evidence="3">Integrase</fullName>
    </submittedName>
</protein>
<dbReference type="InterPro" id="IPR011010">
    <property type="entry name" value="DNA_brk_join_enz"/>
</dbReference>
<dbReference type="InterPro" id="IPR013762">
    <property type="entry name" value="Integrase-like_cat_sf"/>
</dbReference>
<name>V5SB89_9HYPH</name>
<dbReference type="GO" id="GO:0003677">
    <property type="term" value="F:DNA binding"/>
    <property type="evidence" value="ECO:0007669"/>
    <property type="project" value="InterPro"/>
</dbReference>
<dbReference type="GO" id="GO:0015074">
    <property type="term" value="P:DNA integration"/>
    <property type="evidence" value="ECO:0007669"/>
    <property type="project" value="InterPro"/>
</dbReference>
<gene>
    <name evidence="3" type="ORF">W911_06815</name>
</gene>
<dbReference type="GO" id="GO:0006310">
    <property type="term" value="P:DNA recombination"/>
    <property type="evidence" value="ECO:0007669"/>
    <property type="project" value="UniProtKB-KW"/>
</dbReference>
<evidence type="ECO:0000313" key="4">
    <source>
        <dbReference type="Proteomes" id="UP000018542"/>
    </source>
</evidence>
<keyword evidence="4" id="KW-1185">Reference proteome</keyword>
<reference evidence="3 4" key="1">
    <citation type="journal article" date="2014" name="Genome Announc.">
        <title>Complete Genome Sequence of Hyphomicrobium nitrativorans Strain NL23, a Denitrifying Bacterium Isolated from Biofilm of a Methanol-Fed Denitrification System Treating Seawater at the Montreal Biodome.</title>
        <authorList>
            <person name="Martineau C."/>
            <person name="Villeneuve C."/>
            <person name="Mauffrey F."/>
            <person name="Villemur R."/>
        </authorList>
    </citation>
    <scope>NUCLEOTIDE SEQUENCE [LARGE SCALE GENOMIC DNA]</scope>
    <source>
        <strain evidence="3">NL23</strain>
    </source>
</reference>
<organism evidence="3 4">
    <name type="scientific">Hyphomicrobium nitrativorans NL23</name>
    <dbReference type="NCBI Taxonomy" id="1029756"/>
    <lineage>
        <taxon>Bacteria</taxon>
        <taxon>Pseudomonadati</taxon>
        <taxon>Pseudomonadota</taxon>
        <taxon>Alphaproteobacteria</taxon>
        <taxon>Hyphomicrobiales</taxon>
        <taxon>Hyphomicrobiaceae</taxon>
        <taxon>Hyphomicrobium</taxon>
    </lineage>
</organism>